<evidence type="ECO:0000256" key="9">
    <source>
        <dbReference type="ARBA" id="ARBA00023237"/>
    </source>
</evidence>
<dbReference type="AlphaFoldDB" id="A0AAU7J9R1"/>
<keyword evidence="2 10" id="KW-0813">Transport</keyword>
<dbReference type="GO" id="GO:0009279">
    <property type="term" value="C:cell outer membrane"/>
    <property type="evidence" value="ECO:0007669"/>
    <property type="project" value="UniProtKB-SubCell"/>
</dbReference>
<dbReference type="RefSeq" id="WP_406853706.1">
    <property type="nucleotide sequence ID" value="NZ_CP157484.1"/>
</dbReference>
<dbReference type="GO" id="GO:0046930">
    <property type="term" value="C:pore complex"/>
    <property type="evidence" value="ECO:0007669"/>
    <property type="project" value="UniProtKB-KW"/>
</dbReference>
<evidence type="ECO:0000256" key="3">
    <source>
        <dbReference type="ARBA" id="ARBA00022452"/>
    </source>
</evidence>
<evidence type="ECO:0000256" key="7">
    <source>
        <dbReference type="ARBA" id="ARBA00023114"/>
    </source>
</evidence>
<name>A0AAU7J9R1_9HYPH</name>
<keyword evidence="7 10" id="KW-0626">Porin</keyword>
<keyword evidence="3 10" id="KW-1134">Transmembrane beta strand</keyword>
<evidence type="ECO:0000256" key="10">
    <source>
        <dbReference type="RuleBase" id="RU364005"/>
    </source>
</evidence>
<evidence type="ECO:0000256" key="6">
    <source>
        <dbReference type="ARBA" id="ARBA00023065"/>
    </source>
</evidence>
<evidence type="ECO:0000313" key="11">
    <source>
        <dbReference type="EMBL" id="XBO36889.1"/>
    </source>
</evidence>
<evidence type="ECO:0000256" key="8">
    <source>
        <dbReference type="ARBA" id="ARBA00023136"/>
    </source>
</evidence>
<feature type="signal peptide" evidence="10">
    <location>
        <begin position="1"/>
        <end position="21"/>
    </location>
</feature>
<dbReference type="GO" id="GO:0015288">
    <property type="term" value="F:porin activity"/>
    <property type="evidence" value="ECO:0007669"/>
    <property type="project" value="UniProtKB-KW"/>
</dbReference>
<dbReference type="SUPFAM" id="SSF56935">
    <property type="entry name" value="Porins"/>
    <property type="match status" value="1"/>
</dbReference>
<comment type="domain">
    <text evidence="10">Consists of 16-stranded beta-barrel sheets, with large surface-exposed loops, that form a transmembrane pore at the center of each barrel. The pore is partially ocluded by a peptide loop that folds into the pore lumen.</text>
</comment>
<feature type="chain" id="PRO_5043096944" description="Porin" evidence="10">
    <location>
        <begin position="22"/>
        <end position="445"/>
    </location>
</feature>
<protein>
    <recommendedName>
        <fullName evidence="10">Porin</fullName>
    </recommendedName>
</protein>
<evidence type="ECO:0000256" key="2">
    <source>
        <dbReference type="ARBA" id="ARBA00022448"/>
    </source>
</evidence>
<dbReference type="InterPro" id="IPR003684">
    <property type="entry name" value="Porin_alphabac"/>
</dbReference>
<dbReference type="EMBL" id="CP157484">
    <property type="protein sequence ID" value="XBO36889.1"/>
    <property type="molecule type" value="Genomic_DNA"/>
</dbReference>
<evidence type="ECO:0000256" key="1">
    <source>
        <dbReference type="ARBA" id="ARBA00009521"/>
    </source>
</evidence>
<organism evidence="11">
    <name type="scientific">Alsobacter sp. KACC 23698</name>
    <dbReference type="NCBI Taxonomy" id="3149229"/>
    <lineage>
        <taxon>Bacteria</taxon>
        <taxon>Pseudomonadati</taxon>
        <taxon>Pseudomonadota</taxon>
        <taxon>Alphaproteobacteria</taxon>
        <taxon>Hyphomicrobiales</taxon>
        <taxon>Alsobacteraceae</taxon>
        <taxon>Alsobacter</taxon>
    </lineage>
</organism>
<keyword evidence="6 10" id="KW-0406">Ion transport</keyword>
<comment type="subcellular location">
    <subcellularLocation>
        <location evidence="10">Cell outer membrane</location>
        <topology evidence="10">Multi-pass membrane protein</topology>
    </subcellularLocation>
</comment>
<evidence type="ECO:0000256" key="4">
    <source>
        <dbReference type="ARBA" id="ARBA00022692"/>
    </source>
</evidence>
<comment type="similarity">
    <text evidence="1 10">Belongs to the alphaproteobacteria porin family.</text>
</comment>
<dbReference type="Pfam" id="PF02530">
    <property type="entry name" value="Porin_2"/>
    <property type="match status" value="1"/>
</dbReference>
<accession>A0AAU7J9R1</accession>
<sequence length="445" mass="45802">MRFSNLLLGSAAILATGSAYAADLPSKKSAPVEFVRVCSAQGAGFFYIPGTDTCIRIGGRARFDYGYGQPFTRGDNVTGMKSLGRIQADVRNATEYGLLRAYVRLQLGRGNGALASGTGNGTAIVGSAVPSTSTSIELDRAYVQFGGLTAGRTQSFFDFYAGDLEVIGTTAGDGSAHNMLAYSASFGKGFSATIALEDPIETRSGVTVVTGPTIGKYAGAGAPDVVANLRVEQGWGAAQLSGAVHQVRVVNTTAAIGGFAPSAEYGFAVNGGVQFNLPFAAGDQLWLQGTYTKGNPSRVTGNGISTGVGAIGFGLPDAFTTANGGTGKLDLVTAWGLTAAAIHNWTPTVSTSVFGSYAKVDVGGSTFTAAGGATGANSVRDFTYWTVGGNVAWSPVKDFVIAAEVDYLRVESSNGGVFSGLANSPRVLVKSDDAIISRLRIQRDF</sequence>
<keyword evidence="4 10" id="KW-0812">Transmembrane</keyword>
<dbReference type="GO" id="GO:0006811">
    <property type="term" value="P:monoatomic ion transport"/>
    <property type="evidence" value="ECO:0007669"/>
    <property type="project" value="UniProtKB-KW"/>
</dbReference>
<reference evidence="11" key="1">
    <citation type="submission" date="2024-05" db="EMBL/GenBank/DDBJ databases">
        <authorList>
            <person name="Kim S."/>
            <person name="Heo J."/>
            <person name="Choi H."/>
            <person name="Choi Y."/>
            <person name="Kwon S.-W."/>
            <person name="Kim Y."/>
        </authorList>
    </citation>
    <scope>NUCLEOTIDE SEQUENCE</scope>
    <source>
        <strain evidence="11">KACC 23698</strain>
    </source>
</reference>
<proteinExistence type="inferred from homology"/>
<evidence type="ECO:0000256" key="5">
    <source>
        <dbReference type="ARBA" id="ARBA00022729"/>
    </source>
</evidence>
<keyword evidence="5 10" id="KW-0732">Signal</keyword>
<keyword evidence="8 10" id="KW-0472">Membrane</keyword>
<gene>
    <name evidence="11" type="ORF">ABEG18_14185</name>
</gene>
<comment type="function">
    <text evidence="10">Forms passive diffusion pores that allow small molecular weight hydrophilic materials across the outer membrane.</text>
</comment>
<keyword evidence="9 10" id="KW-0998">Cell outer membrane</keyword>